<reference evidence="1 2" key="1">
    <citation type="journal article" date="2010" name="ChemBioChem">
        <title>Cloning and characterization of the biosynthetic gene cluster of 16-membered macrolide antibiotic FD-891: involvement of a dual functional cytochrome P450 monooxygenase catalyzing epoxidation and hydroxylation.</title>
        <authorList>
            <person name="Kudo F."/>
            <person name="Motegi A."/>
            <person name="Mizoue K."/>
            <person name="Eguchi T."/>
        </authorList>
    </citation>
    <scope>NUCLEOTIDE SEQUENCE [LARGE SCALE GENOMIC DNA]</scope>
    <source>
        <strain evidence="1 2">A-8890</strain>
    </source>
</reference>
<protein>
    <recommendedName>
        <fullName evidence="3">Minor tail protein</fullName>
    </recommendedName>
</protein>
<evidence type="ECO:0008006" key="3">
    <source>
        <dbReference type="Google" id="ProtNLM"/>
    </source>
</evidence>
<reference evidence="1 2" key="2">
    <citation type="journal article" date="2023" name="ChemBioChem">
        <title>Acyltransferase Domain Exchange between Two Independent Type I Polyketide Synthases in the Same Producer Strain of Macrolide Antibiotics.</title>
        <authorList>
            <person name="Kudo F."/>
            <person name="Kishikawa K."/>
            <person name="Tsuboi K."/>
            <person name="Kido T."/>
            <person name="Usui T."/>
            <person name="Hashimoto J."/>
            <person name="Shin-Ya K."/>
            <person name="Miyanaga A."/>
            <person name="Eguchi T."/>
        </authorList>
    </citation>
    <scope>NUCLEOTIDE SEQUENCE [LARGE SCALE GENOMIC DNA]</scope>
    <source>
        <strain evidence="1 2">A-8890</strain>
    </source>
</reference>
<evidence type="ECO:0000313" key="1">
    <source>
        <dbReference type="EMBL" id="BBC29991.1"/>
    </source>
</evidence>
<gene>
    <name evidence="1" type="ORF">SGFS_012850</name>
</gene>
<dbReference type="EMBL" id="AP018448">
    <property type="protein sequence ID" value="BBC29991.1"/>
    <property type="molecule type" value="Genomic_DNA"/>
</dbReference>
<accession>A0ABN5VAG5</accession>
<organism evidence="1 2">
    <name type="scientific">Streptomyces graminofaciens</name>
    <dbReference type="NCBI Taxonomy" id="68212"/>
    <lineage>
        <taxon>Bacteria</taxon>
        <taxon>Bacillati</taxon>
        <taxon>Actinomycetota</taxon>
        <taxon>Actinomycetes</taxon>
        <taxon>Kitasatosporales</taxon>
        <taxon>Streptomycetaceae</taxon>
        <taxon>Streptomyces</taxon>
    </lineage>
</organism>
<keyword evidence="2" id="KW-1185">Reference proteome</keyword>
<evidence type="ECO:0000313" key="2">
    <source>
        <dbReference type="Proteomes" id="UP001321542"/>
    </source>
</evidence>
<proteinExistence type="predicted"/>
<sequence>MAISYIGIGALSTHADTITPAYPAGATAGRLAVLQVVSAHTDESVPTTPSGWNLAGTFSGGGGVFGAAAGPRRLTFFTRVLAGSDAVPSTRIPSGSTGSLVAGRVLVLDRSAGTGWRWAASFGEDTSSGTGFSAVASTALTWAAGDFTVLGYGVCVSTASATAEAITATGITFGTVTERADDSVTDGHDARLISATCSVSSGSGTQAPTITATLAAAATGVAGALRIREASAAIAATAQTVSPPRNLVSVTGMTAENIVAATMYRVIGATRTAVRAADSVDVTGQAALLRVDAEQPFGVAVSYSADLEDVNGNVWTVNTASTITSTVTGDVISDAIRGLGAVVTIASWPEKKRDRDSSQFNVGGRIVVVSRPRSSASATILVRTSTAEEGDALHEVLGSATEGVVLIRKQTTMPGVDGYLVVLSDTEDRNWYDALRRWSLDVVETEAWPSILEAAGFTLQDVADNYTTLADLSAENATLLDLALRDFGA</sequence>
<dbReference type="Proteomes" id="UP001321542">
    <property type="component" value="Chromosome"/>
</dbReference>
<name>A0ABN5VAG5_9ACTN</name>
<dbReference type="RefSeq" id="WP_286248270.1">
    <property type="nucleotide sequence ID" value="NZ_AP018448.1"/>
</dbReference>